<evidence type="ECO:0000313" key="2">
    <source>
        <dbReference type="Proteomes" id="UP000838756"/>
    </source>
</evidence>
<gene>
    <name evidence="1" type="primary">jg4752</name>
    <name evidence="1" type="ORF">PAEG_LOCUS1342</name>
</gene>
<sequence>SSDLIAYLKEQLESKEKELFVVVSQEVEEKQLWMNQFILQGNGGHEVGIHRESALESPDDSSPVCDFSNRDAECLRLNEVNCVRENF</sequence>
<name>A0A8S4QE37_9NEOP</name>
<comment type="caution">
    <text evidence="1">The sequence shown here is derived from an EMBL/GenBank/DDBJ whole genome shotgun (WGS) entry which is preliminary data.</text>
</comment>
<keyword evidence="2" id="KW-1185">Reference proteome</keyword>
<dbReference type="EMBL" id="CAKXAJ010004627">
    <property type="protein sequence ID" value="CAH2208834.1"/>
    <property type="molecule type" value="Genomic_DNA"/>
</dbReference>
<dbReference type="AlphaFoldDB" id="A0A8S4QE37"/>
<evidence type="ECO:0000313" key="1">
    <source>
        <dbReference type="EMBL" id="CAH2208834.1"/>
    </source>
</evidence>
<accession>A0A8S4QE37</accession>
<dbReference type="Proteomes" id="UP000838756">
    <property type="component" value="Unassembled WGS sequence"/>
</dbReference>
<reference evidence="1" key="1">
    <citation type="submission" date="2022-03" db="EMBL/GenBank/DDBJ databases">
        <authorList>
            <person name="Lindestad O."/>
        </authorList>
    </citation>
    <scope>NUCLEOTIDE SEQUENCE</scope>
</reference>
<proteinExistence type="predicted"/>
<protein>
    <submittedName>
        <fullName evidence="1">Jg4752 protein</fullName>
    </submittedName>
</protein>
<feature type="non-terminal residue" evidence="1">
    <location>
        <position position="1"/>
    </location>
</feature>
<organism evidence="1 2">
    <name type="scientific">Pararge aegeria aegeria</name>
    <dbReference type="NCBI Taxonomy" id="348720"/>
    <lineage>
        <taxon>Eukaryota</taxon>
        <taxon>Metazoa</taxon>
        <taxon>Ecdysozoa</taxon>
        <taxon>Arthropoda</taxon>
        <taxon>Hexapoda</taxon>
        <taxon>Insecta</taxon>
        <taxon>Pterygota</taxon>
        <taxon>Neoptera</taxon>
        <taxon>Endopterygota</taxon>
        <taxon>Lepidoptera</taxon>
        <taxon>Glossata</taxon>
        <taxon>Ditrysia</taxon>
        <taxon>Papilionoidea</taxon>
        <taxon>Nymphalidae</taxon>
        <taxon>Satyrinae</taxon>
        <taxon>Satyrini</taxon>
        <taxon>Parargina</taxon>
        <taxon>Pararge</taxon>
    </lineage>
</organism>